<feature type="transmembrane region" description="Helical" evidence="1">
    <location>
        <begin position="112"/>
        <end position="132"/>
    </location>
</feature>
<feature type="transmembrane region" description="Helical" evidence="1">
    <location>
        <begin position="152"/>
        <end position="172"/>
    </location>
</feature>
<dbReference type="AlphaFoldDB" id="A0A6C0BXC3"/>
<evidence type="ECO:0000313" key="2">
    <source>
        <dbReference type="EMBL" id="QHS96732.1"/>
    </source>
</evidence>
<keyword evidence="1" id="KW-1133">Transmembrane helix</keyword>
<keyword evidence="1" id="KW-0812">Transmembrane</keyword>
<sequence length="218" mass="24171">MSSKKTQIPFTHKTIGTPDGTTNAGNHPTPAGGNYSLTNLIVICVIGLVVKLCFAESISTDGETGPASSTIWGYGITAISVFFITFINYALSAKAGYSNDYKDSSIKFAGHFIHSSLPSIFTLILLIYLIYLNFTYFTKINSGKVADEFYDMSRMSTILLYFQIFTLFKYLYTAHKPEKEDKVNDSSNDGAIIYLLSLMNVVFIIILNIILEYFSTDG</sequence>
<organism evidence="2">
    <name type="scientific">viral metagenome</name>
    <dbReference type="NCBI Taxonomy" id="1070528"/>
    <lineage>
        <taxon>unclassified sequences</taxon>
        <taxon>metagenomes</taxon>
        <taxon>organismal metagenomes</taxon>
    </lineage>
</organism>
<reference evidence="2" key="1">
    <citation type="journal article" date="2020" name="Nature">
        <title>Giant virus diversity and host interactions through global metagenomics.</title>
        <authorList>
            <person name="Schulz F."/>
            <person name="Roux S."/>
            <person name="Paez-Espino D."/>
            <person name="Jungbluth S."/>
            <person name="Walsh D.A."/>
            <person name="Denef V.J."/>
            <person name="McMahon K.D."/>
            <person name="Konstantinidis K.T."/>
            <person name="Eloe-Fadrosh E.A."/>
            <person name="Kyrpides N.C."/>
            <person name="Woyke T."/>
        </authorList>
    </citation>
    <scope>NUCLEOTIDE SEQUENCE</scope>
    <source>
        <strain evidence="2">GVMAG-M-3300020166-5</strain>
    </source>
</reference>
<feature type="transmembrane region" description="Helical" evidence="1">
    <location>
        <begin position="71"/>
        <end position="91"/>
    </location>
</feature>
<accession>A0A6C0BXC3</accession>
<protein>
    <submittedName>
        <fullName evidence="2">Uncharacterized protein</fullName>
    </submittedName>
</protein>
<evidence type="ECO:0000256" key="1">
    <source>
        <dbReference type="SAM" id="Phobius"/>
    </source>
</evidence>
<feature type="transmembrane region" description="Helical" evidence="1">
    <location>
        <begin position="192"/>
        <end position="211"/>
    </location>
</feature>
<keyword evidence="1" id="KW-0472">Membrane</keyword>
<name>A0A6C0BXC3_9ZZZZ</name>
<proteinExistence type="predicted"/>
<dbReference type="EMBL" id="MN739278">
    <property type="protein sequence ID" value="QHS96732.1"/>
    <property type="molecule type" value="Genomic_DNA"/>
</dbReference>
<feature type="transmembrane region" description="Helical" evidence="1">
    <location>
        <begin position="37"/>
        <end position="59"/>
    </location>
</feature>